<evidence type="ECO:0000313" key="1">
    <source>
        <dbReference type="EMBL" id="QDL55501.1"/>
    </source>
</evidence>
<dbReference type="RefSeq" id="WP_142812657.1">
    <property type="nucleotide sequence ID" value="NZ_CP036282.1"/>
</dbReference>
<reference evidence="2" key="1">
    <citation type="submission" date="2019-02" db="EMBL/GenBank/DDBJ databases">
        <title>Complete genome sequence of Rhodoferax sp. Gr-4.</title>
        <authorList>
            <person name="Jin L."/>
        </authorList>
    </citation>
    <scope>NUCLEOTIDE SEQUENCE [LARGE SCALE GENOMIC DNA]</scope>
    <source>
        <strain evidence="2">Gr-4</strain>
    </source>
</reference>
<evidence type="ECO:0008006" key="3">
    <source>
        <dbReference type="Google" id="ProtNLM"/>
    </source>
</evidence>
<dbReference type="KEGG" id="rhg:EXZ61_15710"/>
<organism evidence="1 2">
    <name type="scientific">Rhodoferax aquaticus</name>
    <dbReference type="NCBI Taxonomy" id="2527691"/>
    <lineage>
        <taxon>Bacteria</taxon>
        <taxon>Pseudomonadati</taxon>
        <taxon>Pseudomonadota</taxon>
        <taxon>Betaproteobacteria</taxon>
        <taxon>Burkholderiales</taxon>
        <taxon>Comamonadaceae</taxon>
        <taxon>Rhodoferax</taxon>
    </lineage>
</organism>
<dbReference type="AlphaFoldDB" id="A0A515ES54"/>
<keyword evidence="2" id="KW-1185">Reference proteome</keyword>
<accession>A0A515ES54</accession>
<evidence type="ECO:0000313" key="2">
    <source>
        <dbReference type="Proteomes" id="UP000317365"/>
    </source>
</evidence>
<gene>
    <name evidence="1" type="ORF">EXZ61_15710</name>
</gene>
<protein>
    <recommendedName>
        <fullName evidence="3">Phage tail assembly protein</fullName>
    </recommendedName>
</protein>
<dbReference type="EMBL" id="CP036282">
    <property type="protein sequence ID" value="QDL55501.1"/>
    <property type="molecule type" value="Genomic_DNA"/>
</dbReference>
<name>A0A515ES54_9BURK</name>
<reference evidence="2" key="2">
    <citation type="journal article" date="2020" name="Int. J. Syst. Evol. Microbiol.">
        <title>Genomic insights into a novel species Rhodoferax aquaticus sp. nov., isolated from freshwater.</title>
        <authorList>
            <person name="Li T."/>
            <person name="Zhuo Y."/>
            <person name="Jin C.Z."/>
            <person name="Wu X."/>
            <person name="Ko S.R."/>
            <person name="Jin F.J."/>
            <person name="Ahn C.Y."/>
            <person name="Oh H.M."/>
            <person name="Lee H.G."/>
            <person name="Jin L."/>
        </authorList>
    </citation>
    <scope>NUCLEOTIDE SEQUENCE [LARGE SCALE GENOMIC DNA]</scope>
    <source>
        <strain evidence="2">Gr-4</strain>
    </source>
</reference>
<sequence>MNPFKVAHAKVDTSPAFRRKHLVKLQYPVELIDQTGKKTIRELVFDPALRIPKLDEIDSDFDRTILSISALTGYSPDVVTLLDSSDLDAIAAGVLTEIANSVELYLASVSASSVKKTLSPQKTKRTR</sequence>
<proteinExistence type="predicted"/>
<dbReference type="Proteomes" id="UP000317365">
    <property type="component" value="Chromosome"/>
</dbReference>